<comment type="subcellular location">
    <subcellularLocation>
        <location evidence="1">Membrane</location>
        <topology evidence="1">Single-pass type I membrane protein</topology>
    </subcellularLocation>
</comment>
<dbReference type="SMART" id="SM00580">
    <property type="entry name" value="PUG"/>
    <property type="match status" value="1"/>
</dbReference>
<evidence type="ECO:0000256" key="4">
    <source>
        <dbReference type="ARBA" id="ARBA00022679"/>
    </source>
</evidence>
<name>A0A8B8FUE5_9HEMI</name>
<evidence type="ECO:0000256" key="12">
    <source>
        <dbReference type="SAM" id="MobiDB-lite"/>
    </source>
</evidence>
<evidence type="ECO:0000256" key="5">
    <source>
        <dbReference type="ARBA" id="ARBA00022692"/>
    </source>
</evidence>
<gene>
    <name evidence="17" type="primary">LOC112686114</name>
</gene>
<dbReference type="FunFam" id="3.30.200.20:FF:000077">
    <property type="entry name" value="Putative Serine/threonine-protein kinase/endoribonuclease IRE1"/>
    <property type="match status" value="1"/>
</dbReference>
<dbReference type="GO" id="GO:0036498">
    <property type="term" value="P:IRE1-mediated unfolded protein response"/>
    <property type="evidence" value="ECO:0007669"/>
    <property type="project" value="TreeGrafter"/>
</dbReference>
<dbReference type="GO" id="GO:0070059">
    <property type="term" value="P:intrinsic apoptotic signaling pathway in response to endoplasmic reticulum stress"/>
    <property type="evidence" value="ECO:0007669"/>
    <property type="project" value="TreeGrafter"/>
</dbReference>
<keyword evidence="5" id="KW-0812">Transmembrane</keyword>
<evidence type="ECO:0000256" key="7">
    <source>
        <dbReference type="ARBA" id="ARBA00022741"/>
    </source>
</evidence>
<evidence type="ECO:0000256" key="2">
    <source>
        <dbReference type="ARBA" id="ARBA00012513"/>
    </source>
</evidence>
<sequence length="948" mass="107988">MASTVLRTLLVLLTAIGLLCSSHDQDRAKEVSSLAKVSLLQYEGIIFLSTLDGSFIAVDQRTGKTLWNFLDDPPVKVPSNIKDALTPLFVPDPRDGSLYLIHNKDKVGVKKLDVTIPQLVANSPCRSSDGILFSGKKIDSWYFIDWNTGEKHPFMNFENKGEICTAIASKSILLSKSEYSVMMVDSLNNDQRQWNVTFFSYNSKTMTEEQIYNHGMKYFAGSSSGNFAVFLNPKEKFNESPINYHNLLWEREFDSPIVGVYQHDGESLLSLPLTNIAKDSIKHLISNIALTSKDPNSVSYFHTLYIGHHINTGLYAIPAIADTGEVNPLVDRGLIVLLDKTSFSVLPYYSGNDYNVEPENVENHTILLGHYQLNQELNTGIPRITGNTDSIIYYHNMSGYNYSNKQTSTISTQTPQYLDTWFIVQMLGDDAGIKLFMIMITLLMSLMFWYLRKEMKGLKNKSNNSYNSSQGSSRGSNNSNISLSQTVEELSDGSFSIGKIMFRTDEILGKGCEGTFVFKGEFERRPVAVKRLLPECFIAGEREVHILRESDYHPNVVRYYCTEQDKQFRYIALELCAATLQDYVEKRELRNEISPREILSHSIKGLQHLHSLGIVHRDIKPHNVLLSIPTRGSGSYSSVRALISDFGLCKKLQGGKISFSKRSGVTGTDGWIAPEVFANNASITKSIDIFSMGCLFYYVLSEGEHPFGESLWRQAKILDNRQAPCLDALNGNEIWKRLIFVMISRNPEDRPTASAVRYYPAFWDSSTLLSFLQDVSDRVEKENATSSVMLELEKGGEGVIGKEGWHDQIDQEITSELRKYRTYRSNSIRDLLRAFRNKKHHFRELSEDTQKLLGDIPDTFLEYWTSKFPLLVYHTWTSMYCLSDEITFVKYFTRCYKFPRTEFTNVPAWIYEEQPSAFSSLHKVPKRPNTGMSWRHKKRGKTIETSEH</sequence>
<dbReference type="SUPFAM" id="SSF56112">
    <property type="entry name" value="Protein kinase-like (PK-like)"/>
    <property type="match status" value="1"/>
</dbReference>
<dbReference type="GO" id="GO:0005524">
    <property type="term" value="F:ATP binding"/>
    <property type="evidence" value="ECO:0007669"/>
    <property type="project" value="UniProtKB-KW"/>
</dbReference>
<evidence type="ECO:0000256" key="13">
    <source>
        <dbReference type="SAM" id="SignalP"/>
    </source>
</evidence>
<keyword evidence="11" id="KW-0472">Membrane</keyword>
<keyword evidence="7" id="KW-0547">Nucleotide-binding</keyword>
<dbReference type="InterPro" id="IPR015943">
    <property type="entry name" value="WD40/YVTN_repeat-like_dom_sf"/>
</dbReference>
<dbReference type="GO" id="GO:0004674">
    <property type="term" value="F:protein serine/threonine kinase activity"/>
    <property type="evidence" value="ECO:0007669"/>
    <property type="project" value="UniProtKB-KW"/>
</dbReference>
<dbReference type="PANTHER" id="PTHR13954">
    <property type="entry name" value="IRE1-RELATED"/>
    <property type="match status" value="1"/>
</dbReference>
<dbReference type="PROSITE" id="PS00108">
    <property type="entry name" value="PROTEIN_KINASE_ST"/>
    <property type="match status" value="1"/>
</dbReference>
<evidence type="ECO:0000259" key="15">
    <source>
        <dbReference type="PROSITE" id="PS51392"/>
    </source>
</evidence>
<dbReference type="GO" id="GO:1990604">
    <property type="term" value="C:IRE1-TRAF2-ASK1 complex"/>
    <property type="evidence" value="ECO:0007669"/>
    <property type="project" value="TreeGrafter"/>
</dbReference>
<evidence type="ECO:0000256" key="10">
    <source>
        <dbReference type="ARBA" id="ARBA00022989"/>
    </source>
</evidence>
<dbReference type="GO" id="GO:0004521">
    <property type="term" value="F:RNA endonuclease activity"/>
    <property type="evidence" value="ECO:0007669"/>
    <property type="project" value="InterPro"/>
</dbReference>
<dbReference type="Gene3D" id="3.30.200.20">
    <property type="entry name" value="Phosphorylase Kinase, domain 1"/>
    <property type="match status" value="1"/>
</dbReference>
<evidence type="ECO:0000256" key="11">
    <source>
        <dbReference type="ARBA" id="ARBA00023136"/>
    </source>
</evidence>
<dbReference type="SUPFAM" id="SSF50998">
    <property type="entry name" value="Quinoprotein alcohol dehydrogenase-like"/>
    <property type="match status" value="1"/>
</dbReference>
<dbReference type="SMART" id="SM00564">
    <property type="entry name" value="PQQ"/>
    <property type="match status" value="3"/>
</dbReference>
<dbReference type="GO" id="GO:0006397">
    <property type="term" value="P:mRNA processing"/>
    <property type="evidence" value="ECO:0007669"/>
    <property type="project" value="InterPro"/>
</dbReference>
<feature type="signal peptide" evidence="13">
    <location>
        <begin position="1"/>
        <end position="21"/>
    </location>
</feature>
<keyword evidence="6 13" id="KW-0732">Signal</keyword>
<keyword evidence="3" id="KW-0723">Serine/threonine-protein kinase</keyword>
<dbReference type="InterPro" id="IPR000719">
    <property type="entry name" value="Prot_kinase_dom"/>
</dbReference>
<dbReference type="CDD" id="cd10422">
    <property type="entry name" value="RNase_Ire1"/>
    <property type="match status" value="1"/>
</dbReference>
<dbReference type="Gene3D" id="1.20.1440.180">
    <property type="entry name" value="KEN domain"/>
    <property type="match status" value="1"/>
</dbReference>
<dbReference type="AlphaFoldDB" id="A0A8B8FUE5"/>
<dbReference type="GeneID" id="112686114"/>
<proteinExistence type="predicted"/>
<keyword evidence="16" id="KW-1185">Reference proteome</keyword>
<dbReference type="Proteomes" id="UP000694846">
    <property type="component" value="Unplaced"/>
</dbReference>
<dbReference type="InterPro" id="IPR038357">
    <property type="entry name" value="KEN_sf"/>
</dbReference>
<dbReference type="Pfam" id="PF00069">
    <property type="entry name" value="Pkinase"/>
    <property type="match status" value="1"/>
</dbReference>
<evidence type="ECO:0000313" key="17">
    <source>
        <dbReference type="RefSeq" id="XP_025414036.1"/>
    </source>
</evidence>
<evidence type="ECO:0000259" key="14">
    <source>
        <dbReference type="PROSITE" id="PS50011"/>
    </source>
</evidence>
<dbReference type="PROSITE" id="PS50011">
    <property type="entry name" value="PROTEIN_KINASE_DOM"/>
    <property type="match status" value="1"/>
</dbReference>
<keyword evidence="10" id="KW-1133">Transmembrane helix</keyword>
<dbReference type="Gene3D" id="1.10.510.10">
    <property type="entry name" value="Transferase(Phosphotransferase) domain 1"/>
    <property type="match status" value="1"/>
</dbReference>
<feature type="chain" id="PRO_5034164973" description="non-specific serine/threonine protein kinase" evidence="13">
    <location>
        <begin position="22"/>
        <end position="948"/>
    </location>
</feature>
<dbReference type="PROSITE" id="PS51392">
    <property type="entry name" value="KEN"/>
    <property type="match status" value="1"/>
</dbReference>
<dbReference type="OrthoDB" id="63989at2759"/>
<evidence type="ECO:0000313" key="16">
    <source>
        <dbReference type="Proteomes" id="UP000694846"/>
    </source>
</evidence>
<evidence type="ECO:0000256" key="8">
    <source>
        <dbReference type="ARBA" id="ARBA00022777"/>
    </source>
</evidence>
<accession>A0A8B8FUE5</accession>
<dbReference type="InterPro" id="IPR011047">
    <property type="entry name" value="Quinoprotein_ADH-like_sf"/>
</dbReference>
<keyword evidence="9" id="KW-0067">ATP-binding</keyword>
<keyword evidence="4" id="KW-0808">Transferase</keyword>
<dbReference type="GO" id="GO:0051082">
    <property type="term" value="F:unfolded protein binding"/>
    <property type="evidence" value="ECO:0007669"/>
    <property type="project" value="TreeGrafter"/>
</dbReference>
<dbReference type="EC" id="2.7.11.1" evidence="2"/>
<evidence type="ECO:0000256" key="3">
    <source>
        <dbReference type="ARBA" id="ARBA00022527"/>
    </source>
</evidence>
<feature type="domain" description="KEN" evidence="15">
    <location>
        <begin position="765"/>
        <end position="894"/>
    </location>
</feature>
<feature type="region of interest" description="Disordered" evidence="12">
    <location>
        <begin position="928"/>
        <end position="948"/>
    </location>
</feature>
<organism evidence="16 17">
    <name type="scientific">Sipha flava</name>
    <name type="common">yellow sugarcane aphid</name>
    <dbReference type="NCBI Taxonomy" id="143950"/>
    <lineage>
        <taxon>Eukaryota</taxon>
        <taxon>Metazoa</taxon>
        <taxon>Ecdysozoa</taxon>
        <taxon>Arthropoda</taxon>
        <taxon>Hexapoda</taxon>
        <taxon>Insecta</taxon>
        <taxon>Pterygota</taxon>
        <taxon>Neoptera</taxon>
        <taxon>Paraneoptera</taxon>
        <taxon>Hemiptera</taxon>
        <taxon>Sternorrhyncha</taxon>
        <taxon>Aphidomorpha</taxon>
        <taxon>Aphidoidea</taxon>
        <taxon>Aphididae</taxon>
        <taxon>Sipha</taxon>
    </lineage>
</organism>
<dbReference type="Gene3D" id="2.130.10.10">
    <property type="entry name" value="YVTN repeat-like/Quinoprotein amine dehydrogenase"/>
    <property type="match status" value="1"/>
</dbReference>
<protein>
    <recommendedName>
        <fullName evidence="2">non-specific serine/threonine protein kinase</fullName>
        <ecNumber evidence="2">2.7.11.1</ecNumber>
    </recommendedName>
</protein>
<evidence type="ECO:0000256" key="9">
    <source>
        <dbReference type="ARBA" id="ARBA00022840"/>
    </source>
</evidence>
<reference evidence="17" key="1">
    <citation type="submission" date="2025-08" db="UniProtKB">
        <authorList>
            <consortium name="RefSeq"/>
        </authorList>
    </citation>
    <scope>IDENTIFICATION</scope>
    <source>
        <tissue evidence="17">Whole body</tissue>
    </source>
</reference>
<keyword evidence="8 17" id="KW-0418">Kinase</keyword>
<dbReference type="InterPro" id="IPR011009">
    <property type="entry name" value="Kinase-like_dom_sf"/>
</dbReference>
<dbReference type="Pfam" id="PF06479">
    <property type="entry name" value="Ribonuc_2-5A"/>
    <property type="match status" value="1"/>
</dbReference>
<dbReference type="InterPro" id="IPR010513">
    <property type="entry name" value="KEN_dom"/>
</dbReference>
<dbReference type="RefSeq" id="XP_025414036.1">
    <property type="nucleotide sequence ID" value="XM_025558251.1"/>
</dbReference>
<dbReference type="CTD" id="42358"/>
<dbReference type="InterPro" id="IPR008271">
    <property type="entry name" value="Ser/Thr_kinase_AS"/>
</dbReference>
<evidence type="ECO:0000256" key="6">
    <source>
        <dbReference type="ARBA" id="ARBA00022729"/>
    </source>
</evidence>
<dbReference type="InterPro" id="IPR045133">
    <property type="entry name" value="IRE1/2-like"/>
</dbReference>
<dbReference type="PANTHER" id="PTHR13954:SF6">
    <property type="entry name" value="NON-SPECIFIC SERINE_THREONINE PROTEIN KINASE"/>
    <property type="match status" value="1"/>
</dbReference>
<feature type="domain" description="Protein kinase" evidence="14">
    <location>
        <begin position="502"/>
        <end position="762"/>
    </location>
</feature>
<dbReference type="SMART" id="SM00220">
    <property type="entry name" value="S_TKc"/>
    <property type="match status" value="1"/>
</dbReference>
<evidence type="ECO:0000256" key="1">
    <source>
        <dbReference type="ARBA" id="ARBA00004479"/>
    </source>
</evidence>
<dbReference type="InterPro" id="IPR018391">
    <property type="entry name" value="PQQ_b-propeller_rpt"/>
</dbReference>